<accession>A0A1T5ET28</accession>
<evidence type="ECO:0000313" key="1">
    <source>
        <dbReference type="EMBL" id="SKB87082.1"/>
    </source>
</evidence>
<dbReference type="AlphaFoldDB" id="A0A1T5ET28"/>
<dbReference type="EMBL" id="FUZF01000012">
    <property type="protein sequence ID" value="SKB87082.1"/>
    <property type="molecule type" value="Genomic_DNA"/>
</dbReference>
<protein>
    <recommendedName>
        <fullName evidence="3">Ferredoxin subunit of nitrite reductase or a ring-hydroxylating dioxygenase</fullName>
    </recommendedName>
</protein>
<dbReference type="STRING" id="1513896.SAMN05660841_02777"/>
<organism evidence="1 2">
    <name type="scientific">Sphingobacterium nematocida</name>
    <dbReference type="NCBI Taxonomy" id="1513896"/>
    <lineage>
        <taxon>Bacteria</taxon>
        <taxon>Pseudomonadati</taxon>
        <taxon>Bacteroidota</taxon>
        <taxon>Sphingobacteriia</taxon>
        <taxon>Sphingobacteriales</taxon>
        <taxon>Sphingobacteriaceae</taxon>
        <taxon>Sphingobacterium</taxon>
    </lineage>
</organism>
<dbReference type="OrthoDB" id="1201186at2"/>
<evidence type="ECO:0000313" key="2">
    <source>
        <dbReference type="Proteomes" id="UP000190150"/>
    </source>
</evidence>
<name>A0A1T5ET28_9SPHI</name>
<reference evidence="2" key="1">
    <citation type="submission" date="2017-02" db="EMBL/GenBank/DDBJ databases">
        <authorList>
            <person name="Varghese N."/>
            <person name="Submissions S."/>
        </authorList>
    </citation>
    <scope>NUCLEOTIDE SEQUENCE [LARGE SCALE GENOMIC DNA]</scope>
    <source>
        <strain evidence="2">DSM 24091</strain>
    </source>
</reference>
<sequence>MKRVGVYIAFILSLVLIWGCGGNGCNVVPNVSFNITVTQGSHPNLFRAGGWAYANGGVCGLILYNSGGDVIAYDRCSTVDIGQRNQVEVEGFEVVDRVSGAKWLLIDGSPSHIAECHLKPYRVSKNGVFYSVAN</sequence>
<dbReference type="RefSeq" id="WP_079643780.1">
    <property type="nucleotide sequence ID" value="NZ_FUZF01000012.1"/>
</dbReference>
<proteinExistence type="predicted"/>
<gene>
    <name evidence="1" type="ORF">SAMN05660841_02777</name>
</gene>
<keyword evidence="2" id="KW-1185">Reference proteome</keyword>
<dbReference type="Proteomes" id="UP000190150">
    <property type="component" value="Unassembled WGS sequence"/>
</dbReference>
<evidence type="ECO:0008006" key="3">
    <source>
        <dbReference type="Google" id="ProtNLM"/>
    </source>
</evidence>